<dbReference type="SUPFAM" id="SSF51064">
    <property type="entry name" value="Head domain of nucleotide exchange factor GrpE"/>
    <property type="match status" value="1"/>
</dbReference>
<evidence type="ECO:0000256" key="13">
    <source>
        <dbReference type="SAM" id="Coils"/>
    </source>
</evidence>
<dbReference type="InterPro" id="IPR000740">
    <property type="entry name" value="GrpE"/>
</dbReference>
<keyword evidence="13" id="KW-0175">Coiled coil</keyword>
<dbReference type="GO" id="GO:0051082">
    <property type="term" value="F:unfolded protein binding"/>
    <property type="evidence" value="ECO:0007669"/>
    <property type="project" value="TreeGrafter"/>
</dbReference>
<dbReference type="HAMAP" id="MF_01151">
    <property type="entry name" value="GrpE"/>
    <property type="match status" value="1"/>
</dbReference>
<reference evidence="14 15" key="1">
    <citation type="submission" date="2020-02" db="EMBL/GenBank/DDBJ databases">
        <title>Genome assembly of a novel Clostridium senegalense strain.</title>
        <authorList>
            <person name="Gupta T.B."/>
            <person name="Jauregui R."/>
            <person name="Maclean P."/>
            <person name="Nawarathana A."/>
            <person name="Brightwell G."/>
        </authorList>
    </citation>
    <scope>NUCLEOTIDE SEQUENCE [LARGE SCALE GENOMIC DNA]</scope>
    <source>
        <strain evidence="14 15">AGRFS4</strain>
    </source>
</reference>
<dbReference type="Pfam" id="PF01025">
    <property type="entry name" value="GrpE"/>
    <property type="match status" value="1"/>
</dbReference>
<evidence type="ECO:0000256" key="1">
    <source>
        <dbReference type="ARBA" id="ARBA00004496"/>
    </source>
</evidence>
<dbReference type="AlphaFoldDB" id="A0A6M0GYJ6"/>
<dbReference type="SUPFAM" id="SSF58014">
    <property type="entry name" value="Coiled-coil domain of nucleotide exchange factor GrpE"/>
    <property type="match status" value="1"/>
</dbReference>
<dbReference type="InterPro" id="IPR013805">
    <property type="entry name" value="GrpE_CC"/>
</dbReference>
<organism evidence="14 15">
    <name type="scientific">Clostridium senegalense</name>
    <dbReference type="NCBI Taxonomy" id="1465809"/>
    <lineage>
        <taxon>Bacteria</taxon>
        <taxon>Bacillati</taxon>
        <taxon>Bacillota</taxon>
        <taxon>Clostridia</taxon>
        <taxon>Eubacteriales</taxon>
        <taxon>Clostridiaceae</taxon>
        <taxon>Clostridium</taxon>
    </lineage>
</organism>
<evidence type="ECO:0000256" key="11">
    <source>
        <dbReference type="RuleBase" id="RU000639"/>
    </source>
</evidence>
<dbReference type="PANTHER" id="PTHR21237">
    <property type="entry name" value="GRPE PROTEIN"/>
    <property type="match status" value="1"/>
</dbReference>
<dbReference type="Gene3D" id="3.90.20.20">
    <property type="match status" value="1"/>
</dbReference>
<dbReference type="EMBL" id="JAAGPU010000001">
    <property type="protein sequence ID" value="NEU03409.1"/>
    <property type="molecule type" value="Genomic_DNA"/>
</dbReference>
<proteinExistence type="inferred from homology"/>
<dbReference type="GO" id="GO:0042803">
    <property type="term" value="F:protein homodimerization activity"/>
    <property type="evidence" value="ECO:0007669"/>
    <property type="project" value="InterPro"/>
</dbReference>
<evidence type="ECO:0000256" key="2">
    <source>
        <dbReference type="ARBA" id="ARBA00009054"/>
    </source>
</evidence>
<comment type="subunit">
    <text evidence="3 10">Homodimer.</text>
</comment>
<dbReference type="PRINTS" id="PR00773">
    <property type="entry name" value="GRPEPROTEIN"/>
</dbReference>
<keyword evidence="5 10" id="KW-0346">Stress response</keyword>
<dbReference type="NCBIfam" id="NF010757">
    <property type="entry name" value="PRK14160.1"/>
    <property type="match status" value="1"/>
</dbReference>
<dbReference type="FunFam" id="2.30.22.10:FF:000001">
    <property type="entry name" value="Protein GrpE"/>
    <property type="match status" value="1"/>
</dbReference>
<evidence type="ECO:0000313" key="14">
    <source>
        <dbReference type="EMBL" id="NEU03409.1"/>
    </source>
</evidence>
<evidence type="ECO:0000256" key="7">
    <source>
        <dbReference type="ARBA" id="ARBA00053401"/>
    </source>
</evidence>
<comment type="caution">
    <text evidence="14">The sequence shown here is derived from an EMBL/GenBank/DDBJ whole genome shotgun (WGS) entry which is preliminary data.</text>
</comment>
<comment type="function">
    <text evidence="7 10 11">Participates actively in the response to hyperosmotic and heat shock by preventing the aggregation of stress-denatured proteins, in association with DnaK and GrpE. It is the nucleotide exchange factor for DnaK and may function as a thermosensor. Unfolded proteins bind initially to DnaJ; upon interaction with the DnaJ-bound protein, DnaK hydrolyzes its bound ATP, resulting in the formation of a stable complex. GrpE releases ADP from DnaK; ATP binding to DnaK triggers the release of the substrate protein, thus completing the reaction cycle. Several rounds of ATP-dependent interactions between DnaJ, DnaK and GrpE are required for fully efficient folding.</text>
</comment>
<dbReference type="PANTHER" id="PTHR21237:SF23">
    <property type="entry name" value="GRPE PROTEIN HOMOLOG, MITOCHONDRIAL"/>
    <property type="match status" value="1"/>
</dbReference>
<dbReference type="GO" id="GO:0006457">
    <property type="term" value="P:protein folding"/>
    <property type="evidence" value="ECO:0007669"/>
    <property type="project" value="InterPro"/>
</dbReference>
<evidence type="ECO:0000256" key="3">
    <source>
        <dbReference type="ARBA" id="ARBA00011738"/>
    </source>
</evidence>
<evidence type="ECO:0000313" key="15">
    <source>
        <dbReference type="Proteomes" id="UP000481872"/>
    </source>
</evidence>
<keyword evidence="4 10" id="KW-0963">Cytoplasm</keyword>
<keyword evidence="15" id="KW-1185">Reference proteome</keyword>
<evidence type="ECO:0000256" key="8">
    <source>
        <dbReference type="ARBA" id="ARBA00072274"/>
    </source>
</evidence>
<dbReference type="GO" id="GO:0051087">
    <property type="term" value="F:protein-folding chaperone binding"/>
    <property type="evidence" value="ECO:0007669"/>
    <property type="project" value="InterPro"/>
</dbReference>
<feature type="coiled-coil region" evidence="13">
    <location>
        <begin position="10"/>
        <end position="116"/>
    </location>
</feature>
<sequence length="200" mass="23543">MEWRSAKLNKNNIDENLDEIKDEHTNKTSECSENQCECDSKEKETTFEPVDVKKIKEENEKLKKEVEELKEKQLRISAEYDNYRKRTIKEKQDVYLNAYEDVLKEMFEVLDNLERALSCDSNLEDLRKGIEMTVKQFNTSLEKLEVEEIDTNGEFDPNYHNAVMHEENDSVGANQIVEVFLKGYKKGEKVLRYSMVKVAN</sequence>
<evidence type="ECO:0000256" key="6">
    <source>
        <dbReference type="ARBA" id="ARBA00023186"/>
    </source>
</evidence>
<dbReference type="NCBIfam" id="NF010738">
    <property type="entry name" value="PRK14140.1"/>
    <property type="match status" value="1"/>
</dbReference>
<dbReference type="PROSITE" id="PS01071">
    <property type="entry name" value="GRPE"/>
    <property type="match status" value="1"/>
</dbReference>
<comment type="similarity">
    <text evidence="2 10 12">Belongs to the GrpE family.</text>
</comment>
<dbReference type="RefSeq" id="WP_199868760.1">
    <property type="nucleotide sequence ID" value="NZ_JAAGPU010000001.1"/>
</dbReference>
<name>A0A6M0GYJ6_9CLOT</name>
<evidence type="ECO:0000256" key="12">
    <source>
        <dbReference type="RuleBase" id="RU004478"/>
    </source>
</evidence>
<evidence type="ECO:0000256" key="10">
    <source>
        <dbReference type="HAMAP-Rule" id="MF_01151"/>
    </source>
</evidence>
<dbReference type="CDD" id="cd00446">
    <property type="entry name" value="GrpE"/>
    <property type="match status" value="1"/>
</dbReference>
<evidence type="ECO:0000256" key="4">
    <source>
        <dbReference type="ARBA" id="ARBA00022490"/>
    </source>
</evidence>
<dbReference type="InterPro" id="IPR009012">
    <property type="entry name" value="GrpE_head"/>
</dbReference>
<accession>A0A6M0GYJ6</accession>
<dbReference type="Proteomes" id="UP000481872">
    <property type="component" value="Unassembled WGS sequence"/>
</dbReference>
<dbReference type="Gene3D" id="2.30.22.10">
    <property type="entry name" value="Head domain of nucleotide exchange factor GrpE"/>
    <property type="match status" value="1"/>
</dbReference>
<comment type="subcellular location">
    <subcellularLocation>
        <location evidence="1 10">Cytoplasm</location>
    </subcellularLocation>
</comment>
<gene>
    <name evidence="10 14" type="primary">grpE</name>
    <name evidence="14" type="ORF">G3M99_00800</name>
</gene>
<evidence type="ECO:0000256" key="9">
    <source>
        <dbReference type="ARBA" id="ARBA00076414"/>
    </source>
</evidence>
<protein>
    <recommendedName>
        <fullName evidence="8 10">Protein GrpE</fullName>
    </recommendedName>
    <alternativeName>
        <fullName evidence="9 10">HSP-70 cofactor</fullName>
    </alternativeName>
</protein>
<keyword evidence="6 10" id="KW-0143">Chaperone</keyword>
<dbReference type="GO" id="GO:0000774">
    <property type="term" value="F:adenyl-nucleotide exchange factor activity"/>
    <property type="evidence" value="ECO:0007669"/>
    <property type="project" value="InterPro"/>
</dbReference>
<dbReference type="GO" id="GO:0005737">
    <property type="term" value="C:cytoplasm"/>
    <property type="evidence" value="ECO:0007669"/>
    <property type="project" value="UniProtKB-SubCell"/>
</dbReference>
<evidence type="ECO:0000256" key="5">
    <source>
        <dbReference type="ARBA" id="ARBA00023016"/>
    </source>
</evidence>